<dbReference type="GO" id="GO:0030674">
    <property type="term" value="F:protein-macromolecule adaptor activity"/>
    <property type="evidence" value="ECO:0007669"/>
    <property type="project" value="TreeGrafter"/>
</dbReference>
<keyword evidence="8" id="KW-0756">Sterol biosynthesis</keyword>
<evidence type="ECO:0000256" key="12">
    <source>
        <dbReference type="ARBA" id="ARBA00023221"/>
    </source>
</evidence>
<evidence type="ECO:0000313" key="15">
    <source>
        <dbReference type="Proteomes" id="UP000236621"/>
    </source>
</evidence>
<dbReference type="Proteomes" id="UP000236621">
    <property type="component" value="Unassembled WGS sequence"/>
</dbReference>
<evidence type="ECO:0000256" key="5">
    <source>
        <dbReference type="ARBA" id="ARBA00022824"/>
    </source>
</evidence>
<organism evidence="14 15">
    <name type="scientific">Tolypocladium capitatum</name>
    <dbReference type="NCBI Taxonomy" id="45235"/>
    <lineage>
        <taxon>Eukaryota</taxon>
        <taxon>Fungi</taxon>
        <taxon>Dikarya</taxon>
        <taxon>Ascomycota</taxon>
        <taxon>Pezizomycotina</taxon>
        <taxon>Sordariomycetes</taxon>
        <taxon>Hypocreomycetidae</taxon>
        <taxon>Hypocreales</taxon>
        <taxon>Ophiocordycipitaceae</taxon>
        <taxon>Tolypocladium</taxon>
    </lineage>
</organism>
<evidence type="ECO:0000256" key="4">
    <source>
        <dbReference type="ARBA" id="ARBA00022692"/>
    </source>
</evidence>
<dbReference type="InterPro" id="IPR005352">
    <property type="entry name" value="Erg28"/>
</dbReference>
<dbReference type="AlphaFoldDB" id="A0A2K3QJQ4"/>
<keyword evidence="6" id="KW-0752">Steroid biosynthesis</keyword>
<keyword evidence="5" id="KW-0256">Endoplasmic reticulum</keyword>
<comment type="subcellular location">
    <subcellularLocation>
        <location evidence="1">Endoplasmic reticulum membrane</location>
        <topology evidence="1">Multi-pass membrane protein</topology>
    </subcellularLocation>
</comment>
<dbReference type="GO" id="GO:0016126">
    <property type="term" value="P:sterol biosynthetic process"/>
    <property type="evidence" value="ECO:0007669"/>
    <property type="project" value="UniProtKB-KW"/>
</dbReference>
<evidence type="ECO:0000256" key="8">
    <source>
        <dbReference type="ARBA" id="ARBA00023011"/>
    </source>
</evidence>
<name>A0A2K3QJQ4_9HYPO</name>
<dbReference type="STRING" id="45235.A0A2K3QJQ4"/>
<evidence type="ECO:0000256" key="1">
    <source>
        <dbReference type="ARBA" id="ARBA00004477"/>
    </source>
</evidence>
<dbReference type="OrthoDB" id="6485510at2759"/>
<feature type="transmembrane region" description="Helical" evidence="13">
    <location>
        <begin position="18"/>
        <end position="39"/>
    </location>
</feature>
<comment type="similarity">
    <text evidence="2">Belongs to the ERG28 family.</text>
</comment>
<evidence type="ECO:0000313" key="14">
    <source>
        <dbReference type="EMBL" id="PNY27767.1"/>
    </source>
</evidence>
<sequence>MASTSALSRYLPPGEGGYLPYFLLFLSTLAIAHSVVCYVSDPETSLRQYSVPARPPPSGLCARLYGMKNVYTSLIRAYAAYNISNPQLYALAMASFLGVVFLNGTELVVYRTARPKECAVALIAPTTALLWMSSQRHYYIGV</sequence>
<keyword evidence="3" id="KW-0444">Lipid biosynthesis</keyword>
<dbReference type="EMBL" id="NRSZ01000349">
    <property type="protein sequence ID" value="PNY27767.1"/>
    <property type="molecule type" value="Genomic_DNA"/>
</dbReference>
<reference evidence="14 15" key="1">
    <citation type="submission" date="2017-08" db="EMBL/GenBank/DDBJ databases">
        <title>Harnessing the power of phylogenomics to disentangle the directionality and signatures of interkingdom host jumping in the parasitic fungal genus Tolypocladium.</title>
        <authorList>
            <person name="Quandt C.A."/>
            <person name="Patterson W."/>
            <person name="Spatafora J.W."/>
        </authorList>
    </citation>
    <scope>NUCLEOTIDE SEQUENCE [LARGE SCALE GENOMIC DNA]</scope>
    <source>
        <strain evidence="14 15">CBS 113982</strain>
    </source>
</reference>
<proteinExistence type="inferred from homology"/>
<keyword evidence="4 13" id="KW-0812">Transmembrane</keyword>
<dbReference type="Pfam" id="PF03694">
    <property type="entry name" value="Erg28"/>
    <property type="match status" value="1"/>
</dbReference>
<keyword evidence="10 13" id="KW-0472">Membrane</keyword>
<evidence type="ECO:0000256" key="7">
    <source>
        <dbReference type="ARBA" id="ARBA00022989"/>
    </source>
</evidence>
<evidence type="ECO:0000256" key="6">
    <source>
        <dbReference type="ARBA" id="ARBA00022955"/>
    </source>
</evidence>
<comment type="caution">
    <text evidence="14">The sequence shown here is derived from an EMBL/GenBank/DDBJ whole genome shotgun (WGS) entry which is preliminary data.</text>
</comment>
<evidence type="ECO:0000256" key="3">
    <source>
        <dbReference type="ARBA" id="ARBA00022516"/>
    </source>
</evidence>
<dbReference type="GO" id="GO:0005789">
    <property type="term" value="C:endoplasmic reticulum membrane"/>
    <property type="evidence" value="ECO:0007669"/>
    <property type="project" value="UniProtKB-SubCell"/>
</dbReference>
<evidence type="ECO:0008006" key="16">
    <source>
        <dbReference type="Google" id="ProtNLM"/>
    </source>
</evidence>
<evidence type="ECO:0000256" key="10">
    <source>
        <dbReference type="ARBA" id="ARBA00023136"/>
    </source>
</evidence>
<gene>
    <name evidence="14" type="ORF">TCAP_02304</name>
</gene>
<keyword evidence="7 13" id="KW-1133">Transmembrane helix</keyword>
<keyword evidence="15" id="KW-1185">Reference proteome</keyword>
<feature type="transmembrane region" description="Helical" evidence="13">
    <location>
        <begin position="87"/>
        <end position="109"/>
    </location>
</feature>
<protein>
    <recommendedName>
        <fullName evidence="16">Ergosterol biosynthetic protein 28</fullName>
    </recommendedName>
</protein>
<dbReference type="PANTHER" id="PTHR15451">
    <property type="entry name" value="ERGOSTEROL BIOSYNTHETIC PROTEIN 28-RELATED"/>
    <property type="match status" value="1"/>
</dbReference>
<evidence type="ECO:0000256" key="2">
    <source>
        <dbReference type="ARBA" id="ARBA00005377"/>
    </source>
</evidence>
<keyword evidence="9" id="KW-0443">Lipid metabolism</keyword>
<accession>A0A2K3QJQ4</accession>
<keyword evidence="12" id="KW-0753">Steroid metabolism</keyword>
<evidence type="ECO:0000256" key="13">
    <source>
        <dbReference type="SAM" id="Phobius"/>
    </source>
</evidence>
<keyword evidence="11" id="KW-1207">Sterol metabolism</keyword>
<dbReference type="PANTHER" id="PTHR15451:SF19">
    <property type="entry name" value="ERGOSTEROL BIOSYNTHETIC PROTEIN 28 HOMOLOG"/>
    <property type="match status" value="1"/>
</dbReference>
<evidence type="ECO:0000256" key="11">
    <source>
        <dbReference type="ARBA" id="ARBA00023166"/>
    </source>
</evidence>
<evidence type="ECO:0000256" key="9">
    <source>
        <dbReference type="ARBA" id="ARBA00023098"/>
    </source>
</evidence>